<reference evidence="1" key="1">
    <citation type="submission" date="2023-03" db="EMBL/GenBank/DDBJ databases">
        <title>Andean soil-derived lignocellulolytic bacterial consortium as a source of novel taxa and putative plastic-active enzymes.</title>
        <authorList>
            <person name="Diaz-Garcia L."/>
            <person name="Chuvochina M."/>
            <person name="Feuerriegel G."/>
            <person name="Bunk B."/>
            <person name="Sproer C."/>
            <person name="Streit W.R."/>
            <person name="Rodriguez L.M."/>
            <person name="Overmann J."/>
            <person name="Jimenez D.J."/>
        </authorList>
    </citation>
    <scope>NUCLEOTIDE SEQUENCE</scope>
    <source>
        <strain evidence="1">MAG 7</strain>
    </source>
</reference>
<accession>A0AAJ5WVI2</accession>
<evidence type="ECO:0000313" key="2">
    <source>
        <dbReference type="Proteomes" id="UP001220610"/>
    </source>
</evidence>
<sequence>MRGTIMVSYGRTARVLYRLYSRLNRHRPLLQQRLLELKTGWDLPDSLFTRQSMLRFTKYHELSLHVVCNSVYQLTGRQLTPEEQERIFLLSIFGPLYDDLLDDNILSAEKVAELTHSPESFEAETDTARLVRQLYLWLLQMTPDAQRLKEKMAALFYWQQASLEQKDPRIEEKRLYEISFQKSFQSLLLFHAILDHYPDNEIENMLYPLAGLLQLTNDAFDVYKDLQAGMYTIPNLYPDYEKIERRFMQTVGVANRRIAALPYPAKAKTDFAITFHALHAMGRMALWQLRRNTHHKPLKELSRRELVCDMDNLPQKLRWIREVRQLVNFRGRD</sequence>
<evidence type="ECO:0000313" key="1">
    <source>
        <dbReference type="EMBL" id="WEK37392.1"/>
    </source>
</evidence>
<organism evidence="1 2">
    <name type="scientific">Candidatus Pseudobacter hemicellulosilyticus</name>
    <dbReference type="NCBI Taxonomy" id="3121375"/>
    <lineage>
        <taxon>Bacteria</taxon>
        <taxon>Pseudomonadati</taxon>
        <taxon>Bacteroidota</taxon>
        <taxon>Chitinophagia</taxon>
        <taxon>Chitinophagales</taxon>
        <taxon>Chitinophagaceae</taxon>
        <taxon>Pseudobacter</taxon>
    </lineage>
</organism>
<dbReference type="EMBL" id="CP119311">
    <property type="protein sequence ID" value="WEK37392.1"/>
    <property type="molecule type" value="Genomic_DNA"/>
</dbReference>
<dbReference type="AlphaFoldDB" id="A0AAJ5WVI2"/>
<proteinExistence type="predicted"/>
<name>A0AAJ5WVI2_9BACT</name>
<protein>
    <submittedName>
        <fullName evidence="1">Uncharacterized protein</fullName>
    </submittedName>
</protein>
<gene>
    <name evidence="1" type="ORF">P0Y53_07755</name>
</gene>
<dbReference type="Proteomes" id="UP001220610">
    <property type="component" value="Chromosome"/>
</dbReference>